<reference evidence="2 4" key="1">
    <citation type="journal article" date="2014" name="Genome Announc.">
        <title>Comparative Genome Analysis of Two Isolates of the Fish Pathogen Piscirickettsia salmonis from Different Hosts Reveals Major Differences in Virulence-Associated Secretion Systems.</title>
        <authorList>
            <person name="Bohle H."/>
            <person name="Henriquez P."/>
            <person name="Grothusen H."/>
            <person name="Navas E."/>
            <person name="Sandoval A."/>
            <person name="Bustamante F."/>
            <person name="Bustos P."/>
            <person name="Mancilla M."/>
        </authorList>
    </citation>
    <scope>NUCLEOTIDE SEQUENCE [LARGE SCALE GENOMIC DNA]</scope>
    <source>
        <strain evidence="4">B1-32597</strain>
        <strain evidence="2">PM32597B1</strain>
    </source>
</reference>
<name>A0A095CBH1_PISSA</name>
<keyword evidence="1" id="KW-1133">Transmembrane helix</keyword>
<dbReference type="Proteomes" id="UP000422232">
    <property type="component" value="Chromosome"/>
</dbReference>
<evidence type="ECO:0000313" key="3">
    <source>
        <dbReference type="EMBL" id="QGO06288.1"/>
    </source>
</evidence>
<keyword evidence="5" id="KW-1185">Reference proteome</keyword>
<feature type="transmembrane region" description="Helical" evidence="1">
    <location>
        <begin position="49"/>
        <end position="67"/>
    </location>
</feature>
<feature type="transmembrane region" description="Helical" evidence="1">
    <location>
        <begin position="88"/>
        <end position="114"/>
    </location>
</feature>
<dbReference type="EMBL" id="CP038908">
    <property type="protein sequence ID" value="QGO06288.1"/>
    <property type="molecule type" value="Genomic_DNA"/>
</dbReference>
<dbReference type="AlphaFoldDB" id="A0A095CBH1"/>
<feature type="transmembrane region" description="Helical" evidence="1">
    <location>
        <begin position="21"/>
        <end position="43"/>
    </location>
</feature>
<dbReference type="EMBL" id="CP012508">
    <property type="protein sequence ID" value="ALB23057.1"/>
    <property type="molecule type" value="Genomic_DNA"/>
</dbReference>
<evidence type="ECO:0000313" key="4">
    <source>
        <dbReference type="Proteomes" id="UP000029558"/>
    </source>
</evidence>
<protein>
    <submittedName>
        <fullName evidence="2">Membrane protein</fullName>
    </submittedName>
</protein>
<organism evidence="2 4">
    <name type="scientific">Piscirickettsia salmonis</name>
    <dbReference type="NCBI Taxonomy" id="1238"/>
    <lineage>
        <taxon>Bacteria</taxon>
        <taxon>Pseudomonadati</taxon>
        <taxon>Pseudomonadota</taxon>
        <taxon>Gammaproteobacteria</taxon>
        <taxon>Thiotrichales</taxon>
        <taxon>Piscirickettsiaceae</taxon>
        <taxon>Piscirickettsia</taxon>
    </lineage>
</organism>
<gene>
    <name evidence="2" type="ORF">KU39_1877</name>
    <name evidence="3" type="ORF">Psal009_02196</name>
</gene>
<sequence length="117" mass="12897">MFNTKQKLLITLLDMTKKDPLSVQTKACAYIFGLALLLAWTYVLISSGLIISLILAVIFVAGLYFQVNRYASKLINSSSTQKPRIEDIRLLVVSSKSMILFCIGALVAYVAMLFNGG</sequence>
<dbReference type="STRING" id="1238.AWJ11_09385"/>
<keyword evidence="1" id="KW-0812">Transmembrane</keyword>
<evidence type="ECO:0000313" key="2">
    <source>
        <dbReference type="EMBL" id="ALB23057.1"/>
    </source>
</evidence>
<accession>A0A095CBH1</accession>
<dbReference type="RefSeq" id="WP_017376688.1">
    <property type="nucleotide sequence ID" value="NZ_CP012508.1"/>
</dbReference>
<dbReference type="Proteomes" id="UP000029558">
    <property type="component" value="Chromosome"/>
</dbReference>
<evidence type="ECO:0000313" key="5">
    <source>
        <dbReference type="Proteomes" id="UP000422232"/>
    </source>
</evidence>
<dbReference type="OrthoDB" id="5616250at2"/>
<proteinExistence type="predicted"/>
<keyword evidence="1" id="KW-0472">Membrane</keyword>
<reference evidence="2" key="2">
    <citation type="submission" date="2015-08" db="EMBL/GenBank/DDBJ databases">
        <title>Complete genome sequence of Piscirickettsia salmonis strain PM32597B1.</title>
        <authorList>
            <person name="Bohle H."/>
            <person name="Henriquez P."/>
            <person name="Navas E."/>
            <person name="Grothusen H."/>
            <person name="Bustamante F."/>
            <person name="Bustos P."/>
            <person name="Bustos P."/>
            <person name="Mancilla M."/>
        </authorList>
    </citation>
    <scope>NUCLEOTIDE SEQUENCE</scope>
    <source>
        <strain evidence="2">PM32597B1</strain>
    </source>
</reference>
<reference evidence="3 5" key="3">
    <citation type="submission" date="2019-04" db="EMBL/GenBank/DDBJ databases">
        <title>Complete genome sequencing of Piscirickettsia salmonis strain Psal-009.</title>
        <authorList>
            <person name="Schober I."/>
            <person name="Bunk B."/>
            <person name="Sproer C."/>
            <person name="Carril G.P."/>
            <person name="Riedel T."/>
            <person name="Flores-Herrera P.A."/>
            <person name="Nourdin-Galindo G."/>
            <person name="Marshall S.H."/>
            <person name="Overmann J."/>
        </authorList>
    </citation>
    <scope>NUCLEOTIDE SEQUENCE [LARGE SCALE GENOMIC DNA]</scope>
    <source>
        <strain evidence="3 5">Psal-009</strain>
    </source>
</reference>
<evidence type="ECO:0000256" key="1">
    <source>
        <dbReference type="SAM" id="Phobius"/>
    </source>
</evidence>